<reference evidence="1 2" key="1">
    <citation type="journal article" date="2021" name="Genome Biol.">
        <title>AFLAP: assembly-free linkage analysis pipeline using k-mers from genome sequencing data.</title>
        <authorList>
            <person name="Fletcher K."/>
            <person name="Zhang L."/>
            <person name="Gil J."/>
            <person name="Han R."/>
            <person name="Cavanaugh K."/>
            <person name="Michelmore R."/>
        </authorList>
    </citation>
    <scope>NUCLEOTIDE SEQUENCE [LARGE SCALE GENOMIC DNA]</scope>
    <source>
        <strain evidence="1 2">SF5</strain>
    </source>
</reference>
<name>A0A976IG62_BRELC</name>
<keyword evidence="2" id="KW-1185">Reference proteome</keyword>
<comment type="caution">
    <text evidence="1">The sequence shown here is derived from an EMBL/GenBank/DDBJ whole genome shotgun (WGS) entry which is preliminary data.</text>
</comment>
<gene>
    <name evidence="1" type="ORF">CCR75_008208</name>
</gene>
<dbReference type="KEGG" id="blac:94351933"/>
<sequence>MNGDVVCTRLPRLYGAILNPDNEALDCCMTSSKLILRVLLNASQPTVACIAFCSAPRGKGLNPDF</sequence>
<dbReference type="Proteomes" id="UP000294530">
    <property type="component" value="Unassembled WGS sequence"/>
</dbReference>
<evidence type="ECO:0000313" key="1">
    <source>
        <dbReference type="EMBL" id="TDH70697.1"/>
    </source>
</evidence>
<dbReference type="AlphaFoldDB" id="A0A976IG62"/>
<evidence type="ECO:0000313" key="2">
    <source>
        <dbReference type="Proteomes" id="UP000294530"/>
    </source>
</evidence>
<proteinExistence type="predicted"/>
<dbReference type="RefSeq" id="XP_067820196.1">
    <property type="nucleotide sequence ID" value="XM_067966262.1"/>
</dbReference>
<organism evidence="1 2">
    <name type="scientific">Bremia lactucae</name>
    <name type="common">Lettuce downy mildew</name>
    <dbReference type="NCBI Taxonomy" id="4779"/>
    <lineage>
        <taxon>Eukaryota</taxon>
        <taxon>Sar</taxon>
        <taxon>Stramenopiles</taxon>
        <taxon>Oomycota</taxon>
        <taxon>Peronosporomycetes</taxon>
        <taxon>Peronosporales</taxon>
        <taxon>Peronosporaceae</taxon>
        <taxon>Bremia</taxon>
    </lineage>
</organism>
<dbReference type="EMBL" id="SHOA02000001">
    <property type="protein sequence ID" value="TDH70697.1"/>
    <property type="molecule type" value="Genomic_DNA"/>
</dbReference>
<dbReference type="GeneID" id="94351933"/>
<accession>A0A976IG62</accession>
<protein>
    <submittedName>
        <fullName evidence="1">Uncharacterized protein</fullName>
    </submittedName>
</protein>